<dbReference type="GO" id="GO:0045127">
    <property type="term" value="F:N-acetylglucosamine kinase activity"/>
    <property type="evidence" value="ECO:0007669"/>
    <property type="project" value="InterPro"/>
</dbReference>
<name>A0A177ZKC8_9BACI</name>
<dbReference type="OrthoDB" id="9772633at2"/>
<sequence>MKKTCVIGLEGGGTSTRVMVADIQGRVLAYKESGSAHPNKDSKAKENIQMAILEALTAADRSLEDVCYLAAGLPCYQQEDDLPLANSLLLIEGLCCSKRIMNDAEVGHIGAFLFAPGIMVVSGTGSIVMGLTEEGKVLFNSTFGHYAPTAARFLSYQAVHAILAGQIQLEDQAFIQEVLQFWRVMDIEGLRELNLKHFYMDKAERDRQFGLMAPLVTRAAANNQPLAKRVCDEAILTLETGIRLIGQYFREEQVKISFVGSVIQSPYFRFQLNNILKKSANKQYQLIEPKLSAVAGAVLISLKEYGIPITEEIYSEITKHEKSKIVL</sequence>
<dbReference type="SUPFAM" id="SSF53067">
    <property type="entry name" value="Actin-like ATPase domain"/>
    <property type="match status" value="2"/>
</dbReference>
<evidence type="ECO:0000313" key="2">
    <source>
        <dbReference type="EMBL" id="OAK68244.1"/>
    </source>
</evidence>
<comment type="caution">
    <text evidence="2">The sequence shown here is derived from an EMBL/GenBank/DDBJ whole genome shotgun (WGS) entry which is preliminary data.</text>
</comment>
<evidence type="ECO:0000313" key="3">
    <source>
        <dbReference type="Proteomes" id="UP000077881"/>
    </source>
</evidence>
<dbReference type="InterPro" id="IPR043129">
    <property type="entry name" value="ATPase_NBD"/>
</dbReference>
<accession>A0A177ZKC8</accession>
<dbReference type="AlphaFoldDB" id="A0A177ZKC8"/>
<dbReference type="RefSeq" id="WP_064468570.1">
    <property type="nucleotide sequence ID" value="NZ_LDJR01000057.1"/>
</dbReference>
<proteinExistence type="predicted"/>
<dbReference type="STRING" id="217031.ABB05_16980"/>
<evidence type="ECO:0000259" key="1">
    <source>
        <dbReference type="Pfam" id="PF01869"/>
    </source>
</evidence>
<reference evidence="2 3" key="1">
    <citation type="submission" date="2015-05" db="EMBL/GenBank/DDBJ databases">
        <title>Comparison of genome.</title>
        <authorList>
            <person name="Zheng Z."/>
            <person name="Sun M."/>
        </authorList>
    </citation>
    <scope>NUCLEOTIDE SEQUENCE [LARGE SCALE GENOMIC DNA]</scope>
    <source>
        <strain evidence="2 3">G25-74</strain>
    </source>
</reference>
<dbReference type="EMBL" id="LDJR01000057">
    <property type="protein sequence ID" value="OAK68244.1"/>
    <property type="molecule type" value="Genomic_DNA"/>
</dbReference>
<dbReference type="PANTHER" id="PTHR12862">
    <property type="entry name" value="BADF TYPE ATPASE DOMAIN-CONTAINING PROTEIN"/>
    <property type="match status" value="1"/>
</dbReference>
<protein>
    <recommendedName>
        <fullName evidence="1">ATPase BadF/BadG/BcrA/BcrD type domain-containing protein</fullName>
    </recommendedName>
</protein>
<keyword evidence="3" id="KW-1185">Reference proteome</keyword>
<dbReference type="InterPro" id="IPR002731">
    <property type="entry name" value="ATPase_BadF"/>
</dbReference>
<feature type="domain" description="ATPase BadF/BadG/BcrA/BcrD type" evidence="1">
    <location>
        <begin position="7"/>
        <end position="300"/>
    </location>
</feature>
<gene>
    <name evidence="2" type="ORF">ABB05_16980</name>
</gene>
<dbReference type="InterPro" id="IPR039758">
    <property type="entry name" value="NAGK-like"/>
</dbReference>
<dbReference type="PATRIC" id="fig|217031.6.peg.3674"/>
<dbReference type="Gene3D" id="3.30.420.40">
    <property type="match status" value="2"/>
</dbReference>
<dbReference type="Proteomes" id="UP000077881">
    <property type="component" value="Unassembled WGS sequence"/>
</dbReference>
<dbReference type="Pfam" id="PF01869">
    <property type="entry name" value="BcrAD_BadFG"/>
    <property type="match status" value="1"/>
</dbReference>
<organism evidence="2 3">
    <name type="scientific">Lederbergia galactosidilytica</name>
    <dbReference type="NCBI Taxonomy" id="217031"/>
    <lineage>
        <taxon>Bacteria</taxon>
        <taxon>Bacillati</taxon>
        <taxon>Bacillota</taxon>
        <taxon>Bacilli</taxon>
        <taxon>Bacillales</taxon>
        <taxon>Bacillaceae</taxon>
        <taxon>Lederbergia</taxon>
    </lineage>
</organism>
<dbReference type="PANTHER" id="PTHR12862:SF0">
    <property type="entry name" value="N-ACETYL-D-GLUCOSAMINE KINASE"/>
    <property type="match status" value="1"/>
</dbReference>